<organism evidence="6 7">
    <name type="scientific">Allokutzneria multivorans</name>
    <dbReference type="NCBI Taxonomy" id="1142134"/>
    <lineage>
        <taxon>Bacteria</taxon>
        <taxon>Bacillati</taxon>
        <taxon>Actinomycetota</taxon>
        <taxon>Actinomycetes</taxon>
        <taxon>Pseudonocardiales</taxon>
        <taxon>Pseudonocardiaceae</taxon>
        <taxon>Allokutzneria</taxon>
    </lineage>
</organism>
<dbReference type="RefSeq" id="WP_344875942.1">
    <property type="nucleotide sequence ID" value="NZ_BAABAL010000012.1"/>
</dbReference>
<gene>
    <name evidence="6" type="ORF">GCM10022247_34650</name>
</gene>
<evidence type="ECO:0000256" key="4">
    <source>
        <dbReference type="ARBA" id="ARBA00022691"/>
    </source>
</evidence>
<keyword evidence="4" id="KW-0949">S-adenosyl-L-methionine</keyword>
<dbReference type="Proteomes" id="UP001501747">
    <property type="component" value="Unassembled WGS sequence"/>
</dbReference>
<dbReference type="EC" id="2.1.1.37" evidence="1"/>
<dbReference type="SUPFAM" id="SSF53335">
    <property type="entry name" value="S-adenosyl-L-methionine-dependent methyltransferases"/>
    <property type="match status" value="1"/>
</dbReference>
<dbReference type="InterPro" id="IPR029063">
    <property type="entry name" value="SAM-dependent_MTases_sf"/>
</dbReference>
<dbReference type="GO" id="GO:0032259">
    <property type="term" value="P:methylation"/>
    <property type="evidence" value="ECO:0007669"/>
    <property type="project" value="UniProtKB-KW"/>
</dbReference>
<keyword evidence="2 6" id="KW-0489">Methyltransferase</keyword>
<evidence type="ECO:0000313" key="7">
    <source>
        <dbReference type="Proteomes" id="UP001501747"/>
    </source>
</evidence>
<dbReference type="Gene3D" id="3.90.120.10">
    <property type="entry name" value="DNA Methylase, subunit A, domain 2"/>
    <property type="match status" value="1"/>
</dbReference>
<dbReference type="InterPro" id="IPR001525">
    <property type="entry name" value="C5_MeTfrase"/>
</dbReference>
<protein>
    <recommendedName>
        <fullName evidence="1">DNA (cytosine-5-)-methyltransferase</fullName>
        <ecNumber evidence="1">2.1.1.37</ecNumber>
    </recommendedName>
</protein>
<evidence type="ECO:0000256" key="3">
    <source>
        <dbReference type="ARBA" id="ARBA00022679"/>
    </source>
</evidence>
<accession>A0ABP7SBT5</accession>
<dbReference type="InterPro" id="IPR050750">
    <property type="entry name" value="C5-MTase"/>
</dbReference>
<dbReference type="Pfam" id="PF00145">
    <property type="entry name" value="DNA_methylase"/>
    <property type="match status" value="1"/>
</dbReference>
<comment type="caution">
    <text evidence="6">The sequence shown here is derived from an EMBL/GenBank/DDBJ whole genome shotgun (WGS) entry which is preliminary data.</text>
</comment>
<evidence type="ECO:0000256" key="2">
    <source>
        <dbReference type="ARBA" id="ARBA00022603"/>
    </source>
</evidence>
<dbReference type="Gene3D" id="3.40.50.150">
    <property type="entry name" value="Vaccinia Virus protein VP39"/>
    <property type="match status" value="1"/>
</dbReference>
<dbReference type="EMBL" id="BAABAL010000012">
    <property type="protein sequence ID" value="GAA4009578.1"/>
    <property type="molecule type" value="Genomic_DNA"/>
</dbReference>
<dbReference type="PANTHER" id="PTHR46098:SF1">
    <property type="entry name" value="TRNA (CYTOSINE(38)-C(5))-METHYLTRANSFERASE"/>
    <property type="match status" value="1"/>
</dbReference>
<evidence type="ECO:0000256" key="1">
    <source>
        <dbReference type="ARBA" id="ARBA00011975"/>
    </source>
</evidence>
<keyword evidence="7" id="KW-1185">Reference proteome</keyword>
<sequence length="556" mass="61223">MLEIIDHFSGAGGSSQGAEAVDGVRCAHAINHCDLALRTHAANFPHVDHSITDLSTINPRYFRRTDLAWFSPECTNHSQAKGVKRARQPDLFGEVLPDEMAERSRATMWDVVRFTSVHRYEAVVVENVVDVLFWTDFPAWLTAMVNEGYDYTIVFVNSMHVPSAKTPRAPQSRDRVYFAFTKKGNQAPDFELRPEAYCPNCDEVVRAMQAFKPQKKTWPWARWGRYRAQYIYRCPQASCRNSQVEPFTAPAMEAIDWSNLGQRIGDRKKPLEPATLRRITTGLKQHGKAMLVPAGGGWNEDCMPVDLPMRTRTTTETEGLTVPPAGLLVPCEGRDGKYAQPVSMPMRTQTTRAETALLQPPGAALIAPYYGNETTAFPASAPLRTVTGTDRFGIAFVASLRGGGCKTKVRSVQEPLATVTAEGNHHMLVRHDELRGPLQRGRDGGAASAGNAAWWAGVLNFARFSVAASGATVDHDNLPPALADSTFRMLDPDEIRAAMAFNKGYILLGNRRQQVKQLGNAVTPPAAEWLIARIAESLGYPQPEPHALPSSTLTSA</sequence>
<name>A0ABP7SBT5_9PSEU</name>
<dbReference type="PANTHER" id="PTHR46098">
    <property type="entry name" value="TRNA (CYTOSINE(38)-C(5))-METHYLTRANSFERASE"/>
    <property type="match status" value="1"/>
</dbReference>
<evidence type="ECO:0000256" key="5">
    <source>
        <dbReference type="ARBA" id="ARBA00022747"/>
    </source>
</evidence>
<dbReference type="GO" id="GO:0008168">
    <property type="term" value="F:methyltransferase activity"/>
    <property type="evidence" value="ECO:0007669"/>
    <property type="project" value="UniProtKB-KW"/>
</dbReference>
<keyword evidence="5" id="KW-0680">Restriction system</keyword>
<evidence type="ECO:0000313" key="6">
    <source>
        <dbReference type="EMBL" id="GAA4009578.1"/>
    </source>
</evidence>
<dbReference type="PRINTS" id="PR00105">
    <property type="entry name" value="C5METTRFRASE"/>
</dbReference>
<keyword evidence="3" id="KW-0808">Transferase</keyword>
<reference evidence="7" key="1">
    <citation type="journal article" date="2019" name="Int. J. Syst. Evol. Microbiol.">
        <title>The Global Catalogue of Microorganisms (GCM) 10K type strain sequencing project: providing services to taxonomists for standard genome sequencing and annotation.</title>
        <authorList>
            <consortium name="The Broad Institute Genomics Platform"/>
            <consortium name="The Broad Institute Genome Sequencing Center for Infectious Disease"/>
            <person name="Wu L."/>
            <person name="Ma J."/>
        </authorList>
    </citation>
    <scope>NUCLEOTIDE SEQUENCE [LARGE SCALE GENOMIC DNA]</scope>
    <source>
        <strain evidence="7">JCM 17342</strain>
    </source>
</reference>
<proteinExistence type="predicted"/>